<dbReference type="RefSeq" id="WP_092012121.1">
    <property type="nucleotide sequence ID" value="NZ_FOXH01000002.1"/>
</dbReference>
<dbReference type="Gene3D" id="3.60.21.10">
    <property type="match status" value="1"/>
</dbReference>
<evidence type="ECO:0000259" key="2">
    <source>
        <dbReference type="Pfam" id="PF00149"/>
    </source>
</evidence>
<dbReference type="SUPFAM" id="SSF56300">
    <property type="entry name" value="Metallo-dependent phosphatases"/>
    <property type="match status" value="1"/>
</dbReference>
<dbReference type="Proteomes" id="UP000199306">
    <property type="component" value="Unassembled WGS sequence"/>
</dbReference>
<dbReference type="EMBL" id="FOXH01000002">
    <property type="protein sequence ID" value="SFP23031.1"/>
    <property type="molecule type" value="Genomic_DNA"/>
</dbReference>
<feature type="domain" description="Calcineurin-like phosphoesterase" evidence="2">
    <location>
        <begin position="39"/>
        <end position="239"/>
    </location>
</feature>
<dbReference type="Pfam" id="PF00149">
    <property type="entry name" value="Metallophos"/>
    <property type="match status" value="1"/>
</dbReference>
<dbReference type="GO" id="GO:0016787">
    <property type="term" value="F:hydrolase activity"/>
    <property type="evidence" value="ECO:0007669"/>
    <property type="project" value="InterPro"/>
</dbReference>
<evidence type="ECO:0000256" key="1">
    <source>
        <dbReference type="SAM" id="SignalP"/>
    </source>
</evidence>
<dbReference type="InterPro" id="IPR051918">
    <property type="entry name" value="STPP_CPPED1"/>
</dbReference>
<dbReference type="AlphaFoldDB" id="A0A1I5NP77"/>
<sequence>MKRRSFLSKTSLIAASGSLLSAGETQAKSIPSVEKPLLTVAHITDVHIRPEYHAPEIFKKCLAEIINKHQPDFFLNGGDSIYAADYKGIKRERVLEQWKIWDDCMSSVRKKYEVHSCLGNHDMWWDAPNTNDEMYGKPYVVKRLGIPDRFYSFSKKGWHFIILDGNHDEISLDEKQYEWLEKELEKLAPGTPTLLLSHYPILGVTPSFEGGQHTDHKKLKSLFYKHKDKVRVCLSGHNHLLDRAWYNDVHYFCNGAVSGFWWEPGDKNSAGPSYFHETAPGYGLLKLYASGRVENEYIVHKI</sequence>
<name>A0A1I5NP77_9BACT</name>
<feature type="signal peptide" evidence="1">
    <location>
        <begin position="1"/>
        <end position="27"/>
    </location>
</feature>
<dbReference type="STRING" id="1079859.SAMN04515674_10226"/>
<proteinExistence type="predicted"/>
<organism evidence="3 4">
    <name type="scientific">Pseudarcicella hirudinis</name>
    <dbReference type="NCBI Taxonomy" id="1079859"/>
    <lineage>
        <taxon>Bacteria</taxon>
        <taxon>Pseudomonadati</taxon>
        <taxon>Bacteroidota</taxon>
        <taxon>Cytophagia</taxon>
        <taxon>Cytophagales</taxon>
        <taxon>Flectobacillaceae</taxon>
        <taxon>Pseudarcicella</taxon>
    </lineage>
</organism>
<feature type="chain" id="PRO_5011538840" evidence="1">
    <location>
        <begin position="28"/>
        <end position="302"/>
    </location>
</feature>
<dbReference type="PANTHER" id="PTHR43143">
    <property type="entry name" value="METALLOPHOSPHOESTERASE, CALCINEURIN SUPERFAMILY"/>
    <property type="match status" value="1"/>
</dbReference>
<evidence type="ECO:0000313" key="3">
    <source>
        <dbReference type="EMBL" id="SFP23031.1"/>
    </source>
</evidence>
<reference evidence="3 4" key="1">
    <citation type="submission" date="2016-10" db="EMBL/GenBank/DDBJ databases">
        <authorList>
            <person name="de Groot N.N."/>
        </authorList>
    </citation>
    <scope>NUCLEOTIDE SEQUENCE [LARGE SCALE GENOMIC DNA]</scope>
    <source>
        <strain evidence="4">E92,LMG 26720,CCM 7988</strain>
    </source>
</reference>
<dbReference type="InterPro" id="IPR029052">
    <property type="entry name" value="Metallo-depent_PP-like"/>
</dbReference>
<accession>A0A1I5NP77</accession>
<protein>
    <submittedName>
        <fullName evidence="3">3',5'-cyclic AMP phosphodiesterase CpdA</fullName>
    </submittedName>
</protein>
<dbReference type="PANTHER" id="PTHR43143:SF1">
    <property type="entry name" value="SERINE_THREONINE-PROTEIN PHOSPHATASE CPPED1"/>
    <property type="match status" value="1"/>
</dbReference>
<dbReference type="InterPro" id="IPR004843">
    <property type="entry name" value="Calcineurin-like_PHP"/>
</dbReference>
<keyword evidence="1" id="KW-0732">Signal</keyword>
<evidence type="ECO:0000313" key="4">
    <source>
        <dbReference type="Proteomes" id="UP000199306"/>
    </source>
</evidence>
<gene>
    <name evidence="3" type="ORF">SAMN04515674_10226</name>
</gene>
<dbReference type="OrthoDB" id="9791866at2"/>
<keyword evidence="4" id="KW-1185">Reference proteome</keyword>